<organism evidence="1 2">
    <name type="scientific">Lindgomyces ingoldianus</name>
    <dbReference type="NCBI Taxonomy" id="673940"/>
    <lineage>
        <taxon>Eukaryota</taxon>
        <taxon>Fungi</taxon>
        <taxon>Dikarya</taxon>
        <taxon>Ascomycota</taxon>
        <taxon>Pezizomycotina</taxon>
        <taxon>Dothideomycetes</taxon>
        <taxon>Pleosporomycetidae</taxon>
        <taxon>Pleosporales</taxon>
        <taxon>Lindgomycetaceae</taxon>
        <taxon>Lindgomyces</taxon>
    </lineage>
</organism>
<sequence length="185" mass="20768">MVNSLLRSNLSLFKIRSRKQPRGQQSIDHTKYSVTQHNRGQERDLSRYRNGDAWRCLYFMFARDVLGFGEIAELLVDWGGKSVVLSCAYLLRMETRKQLRGVRELLLGAVSKGYLGIVQMSLVSDGINKESPLPFAMFWLLMEWGANSCILEVAAEASRRATAAGMESMLASLRSSIPSSQAWGT</sequence>
<evidence type="ECO:0000313" key="1">
    <source>
        <dbReference type="EMBL" id="KAF2471405.1"/>
    </source>
</evidence>
<protein>
    <submittedName>
        <fullName evidence="1">Uncharacterized protein</fullName>
    </submittedName>
</protein>
<comment type="caution">
    <text evidence="1">The sequence shown here is derived from an EMBL/GenBank/DDBJ whole genome shotgun (WGS) entry which is preliminary data.</text>
</comment>
<reference evidence="1" key="1">
    <citation type="journal article" date="2020" name="Stud. Mycol.">
        <title>101 Dothideomycetes genomes: a test case for predicting lifestyles and emergence of pathogens.</title>
        <authorList>
            <person name="Haridas S."/>
            <person name="Albert R."/>
            <person name="Binder M."/>
            <person name="Bloem J."/>
            <person name="Labutti K."/>
            <person name="Salamov A."/>
            <person name="Andreopoulos B."/>
            <person name="Baker S."/>
            <person name="Barry K."/>
            <person name="Bills G."/>
            <person name="Bluhm B."/>
            <person name="Cannon C."/>
            <person name="Castanera R."/>
            <person name="Culley D."/>
            <person name="Daum C."/>
            <person name="Ezra D."/>
            <person name="Gonzalez J."/>
            <person name="Henrissat B."/>
            <person name="Kuo A."/>
            <person name="Liang C."/>
            <person name="Lipzen A."/>
            <person name="Lutzoni F."/>
            <person name="Magnuson J."/>
            <person name="Mondo S."/>
            <person name="Nolan M."/>
            <person name="Ohm R."/>
            <person name="Pangilinan J."/>
            <person name="Park H.-J."/>
            <person name="Ramirez L."/>
            <person name="Alfaro M."/>
            <person name="Sun H."/>
            <person name="Tritt A."/>
            <person name="Yoshinaga Y."/>
            <person name="Zwiers L.-H."/>
            <person name="Turgeon B."/>
            <person name="Goodwin S."/>
            <person name="Spatafora J."/>
            <person name="Crous P."/>
            <person name="Grigoriev I."/>
        </authorList>
    </citation>
    <scope>NUCLEOTIDE SEQUENCE</scope>
    <source>
        <strain evidence="1">ATCC 200398</strain>
    </source>
</reference>
<evidence type="ECO:0000313" key="2">
    <source>
        <dbReference type="Proteomes" id="UP000799755"/>
    </source>
</evidence>
<accession>A0ACB6QX00</accession>
<dbReference type="EMBL" id="MU003505">
    <property type="protein sequence ID" value="KAF2471405.1"/>
    <property type="molecule type" value="Genomic_DNA"/>
</dbReference>
<gene>
    <name evidence="1" type="ORF">BDR25DRAFT_354643</name>
</gene>
<keyword evidence="2" id="KW-1185">Reference proteome</keyword>
<proteinExistence type="predicted"/>
<name>A0ACB6QX00_9PLEO</name>
<dbReference type="Proteomes" id="UP000799755">
    <property type="component" value="Unassembled WGS sequence"/>
</dbReference>